<dbReference type="AlphaFoldDB" id="A0A173VVE5"/>
<dbReference type="InterPro" id="IPR035959">
    <property type="entry name" value="RutC-like_sf"/>
</dbReference>
<evidence type="ECO:0000313" key="2">
    <source>
        <dbReference type="EMBL" id="KAB4314933.1"/>
    </source>
</evidence>
<sequence length="381" mass="43346">MKYYRIKCEIYKAEGKSWERMAEELLLSAVRRGGKEHGGKVVRLVFFTFCEDNREYQLQRSFLEQWVDEHFVSPRPVLSLVAQKPLVGELVMEVHSLPATVGEEVTVEEQMASSVRYLRVTSGHYREIIAGGLYADDLALPVREQSEQVFGKAEEILKAEQMSFGDIVRQWNYLERITDIVHGNQCYQDFNDIRSQFYASSEWTSGYPAATGIGTQHGGILVDFNAVKGGIEIIPLDNDWQKAAHVYSDEVLISHRTDAEKGTPKFERGKSLSDYQCEMIYISGTAAIRGEESIVTGDVLVQTEITLENIQHLIGLEEGREKLPEHSGKLELLRVYLKHEEDAKIVKEDMDKLCPDVPIVYLYADVCREELLVEIEGIAYL</sequence>
<name>A0A173VVE5_BACT4</name>
<organism evidence="3 4">
    <name type="scientific">Bacteroides thetaiotaomicron</name>
    <dbReference type="NCBI Taxonomy" id="818"/>
    <lineage>
        <taxon>Bacteria</taxon>
        <taxon>Pseudomonadati</taxon>
        <taxon>Bacteroidota</taxon>
        <taxon>Bacteroidia</taxon>
        <taxon>Bacteroidales</taxon>
        <taxon>Bacteroidaceae</taxon>
        <taxon>Bacteroides</taxon>
    </lineage>
</organism>
<accession>A0A173VVE5</accession>
<comment type="caution">
    <text evidence="3">The sequence shown here is derived from an EMBL/GenBank/DDBJ whole genome shotgun (WGS) entry which is preliminary data.</text>
</comment>
<dbReference type="Gene3D" id="3.30.1330.40">
    <property type="entry name" value="RutC-like"/>
    <property type="match status" value="2"/>
</dbReference>
<protein>
    <submittedName>
        <fullName evidence="3">PTS cellobiose transporter subunit IIC</fullName>
    </submittedName>
</protein>
<dbReference type="EMBL" id="WCSY01000004">
    <property type="protein sequence ID" value="KAB4314933.1"/>
    <property type="molecule type" value="Genomic_DNA"/>
</dbReference>
<dbReference type="PANTHER" id="PTHR11803:SF59">
    <property type="entry name" value="ENDORIBONUCLEASE"/>
    <property type="match status" value="1"/>
</dbReference>
<dbReference type="PANTHER" id="PTHR11803">
    <property type="entry name" value="2-IMINOBUTANOATE/2-IMINOPROPANOATE DEAMINASE RIDA"/>
    <property type="match status" value="1"/>
</dbReference>
<dbReference type="Pfam" id="PF21168">
    <property type="entry name" value="FkbO_Hyg5-like_N"/>
    <property type="match status" value="1"/>
</dbReference>
<evidence type="ECO:0000313" key="4">
    <source>
        <dbReference type="Proteomes" id="UP000283616"/>
    </source>
</evidence>
<evidence type="ECO:0000313" key="3">
    <source>
        <dbReference type="EMBL" id="RHL61803.1"/>
    </source>
</evidence>
<evidence type="ECO:0000259" key="1">
    <source>
        <dbReference type="Pfam" id="PF21168"/>
    </source>
</evidence>
<dbReference type="GO" id="GO:0005829">
    <property type="term" value="C:cytosol"/>
    <property type="evidence" value="ECO:0007669"/>
    <property type="project" value="TreeGrafter"/>
</dbReference>
<reference evidence="2 5" key="2">
    <citation type="journal article" date="2019" name="Nat. Med.">
        <title>A library of human gut bacterial isolates paired with longitudinal multiomics data enables mechanistic microbiome research.</title>
        <authorList>
            <person name="Poyet M."/>
            <person name="Groussin M."/>
            <person name="Gibbons S.M."/>
            <person name="Avila-Pacheco J."/>
            <person name="Jiang X."/>
            <person name="Kearney S.M."/>
            <person name="Perrotta A.R."/>
            <person name="Berdy B."/>
            <person name="Zhao S."/>
            <person name="Lieberman T.D."/>
            <person name="Swanson P.K."/>
            <person name="Smith M."/>
            <person name="Roesemann S."/>
            <person name="Alexander J.E."/>
            <person name="Rich S.A."/>
            <person name="Livny J."/>
            <person name="Vlamakis H."/>
            <person name="Clish C."/>
            <person name="Bullock K."/>
            <person name="Deik A."/>
            <person name="Scott J."/>
            <person name="Pierce K.A."/>
            <person name="Xavier R.J."/>
            <person name="Alm E.J."/>
        </authorList>
    </citation>
    <scope>NUCLEOTIDE SEQUENCE [LARGE SCALE GENOMIC DNA]</scope>
    <source>
        <strain evidence="2 5">BIOML-A188</strain>
    </source>
</reference>
<dbReference type="GO" id="GO:0019239">
    <property type="term" value="F:deaminase activity"/>
    <property type="evidence" value="ECO:0007669"/>
    <property type="project" value="TreeGrafter"/>
</dbReference>
<dbReference type="RefSeq" id="WP_048696762.1">
    <property type="nucleotide sequence ID" value="NZ_CP072224.1"/>
</dbReference>
<dbReference type="InterPro" id="IPR006175">
    <property type="entry name" value="YjgF/YER057c/UK114"/>
</dbReference>
<dbReference type="SUPFAM" id="SSF55298">
    <property type="entry name" value="YjgF-like"/>
    <property type="match status" value="2"/>
</dbReference>
<proteinExistence type="predicted"/>
<dbReference type="InterPro" id="IPR049368">
    <property type="entry name" value="FkbO_Hyg5-like_N"/>
</dbReference>
<feature type="domain" description="Chorismatase FkbO/Hyg5-like N-terminal" evidence="1">
    <location>
        <begin position="141"/>
        <end position="224"/>
    </location>
</feature>
<reference evidence="3 4" key="1">
    <citation type="submission" date="2018-08" db="EMBL/GenBank/DDBJ databases">
        <title>A genome reference for cultivated species of the human gut microbiota.</title>
        <authorList>
            <person name="Zou Y."/>
            <person name="Xue W."/>
            <person name="Luo G."/>
        </authorList>
    </citation>
    <scope>NUCLEOTIDE SEQUENCE [LARGE SCALE GENOMIC DNA]</scope>
    <source>
        <strain evidence="3 4">AF37-12</strain>
    </source>
</reference>
<dbReference type="CDD" id="cd06153">
    <property type="entry name" value="YjgF_YER057c_UK114_like_5"/>
    <property type="match status" value="1"/>
</dbReference>
<dbReference type="Proteomes" id="UP000283616">
    <property type="component" value="Unassembled WGS sequence"/>
</dbReference>
<evidence type="ECO:0000313" key="5">
    <source>
        <dbReference type="Proteomes" id="UP000440614"/>
    </source>
</evidence>
<gene>
    <name evidence="3" type="ORF">DW011_07460</name>
    <name evidence="2" type="ORF">GAO51_06150</name>
</gene>
<dbReference type="Proteomes" id="UP000440614">
    <property type="component" value="Unassembled WGS sequence"/>
</dbReference>
<dbReference type="EMBL" id="QROV01000006">
    <property type="protein sequence ID" value="RHL61803.1"/>
    <property type="molecule type" value="Genomic_DNA"/>
</dbReference>